<protein>
    <submittedName>
        <fullName evidence="3">FlgB family protein</fullName>
    </submittedName>
</protein>
<evidence type="ECO:0000259" key="2">
    <source>
        <dbReference type="Pfam" id="PF00460"/>
    </source>
</evidence>
<dbReference type="Pfam" id="PF00460">
    <property type="entry name" value="Flg_bb_rod"/>
    <property type="match status" value="1"/>
</dbReference>
<evidence type="ECO:0000313" key="3">
    <source>
        <dbReference type="EMBL" id="MEC3861628.1"/>
    </source>
</evidence>
<dbReference type="Proteomes" id="UP001348149">
    <property type="component" value="Unassembled WGS sequence"/>
</dbReference>
<name>A0ABU6HGP5_9RHOB</name>
<dbReference type="NCBIfam" id="NF009270">
    <property type="entry name" value="PRK12627.1"/>
    <property type="match status" value="1"/>
</dbReference>
<comment type="subcellular location">
    <subcellularLocation>
        <location evidence="1">Bacterial flagellum basal body</location>
    </subcellularLocation>
</comment>
<comment type="caution">
    <text evidence="3">The sequence shown here is derived from an EMBL/GenBank/DDBJ whole genome shotgun (WGS) entry which is preliminary data.</text>
</comment>
<evidence type="ECO:0000313" key="4">
    <source>
        <dbReference type="Proteomes" id="UP001348149"/>
    </source>
</evidence>
<sequence>MFQTLSLFKTAQSMAQHAGQRQALIAQNMANADTPGYVARDLPDFATLVSRRARETFGLRATRPGHLGGAGGETLVEARARRGPADPNGNNVSLEEEMLHSVEARRQHDRALAIYRSGLNILRSSIGRS</sequence>
<proteinExistence type="predicted"/>
<dbReference type="RefSeq" id="WP_326297349.1">
    <property type="nucleotide sequence ID" value="NZ_JAYLLH010000011.1"/>
</dbReference>
<dbReference type="EMBL" id="JAYLLH010000011">
    <property type="protein sequence ID" value="MEC3861628.1"/>
    <property type="molecule type" value="Genomic_DNA"/>
</dbReference>
<keyword evidence="4" id="KW-1185">Reference proteome</keyword>
<gene>
    <name evidence="3" type="ORF">VK792_10060</name>
</gene>
<evidence type="ECO:0000256" key="1">
    <source>
        <dbReference type="ARBA" id="ARBA00004117"/>
    </source>
</evidence>
<dbReference type="InterPro" id="IPR001444">
    <property type="entry name" value="Flag_bb_rod_N"/>
</dbReference>
<feature type="domain" description="Flagellar basal body rod protein N-terminal" evidence="2">
    <location>
        <begin position="10"/>
        <end position="37"/>
    </location>
</feature>
<organism evidence="3 4">
    <name type="scientific">Mesobacterium hydrothermale</name>
    <dbReference type="NCBI Taxonomy" id="3111907"/>
    <lineage>
        <taxon>Bacteria</taxon>
        <taxon>Pseudomonadati</taxon>
        <taxon>Pseudomonadota</taxon>
        <taxon>Alphaproteobacteria</taxon>
        <taxon>Rhodobacterales</taxon>
        <taxon>Roseobacteraceae</taxon>
        <taxon>Mesobacterium</taxon>
    </lineage>
</organism>
<accession>A0ABU6HGP5</accession>
<reference evidence="3 4" key="1">
    <citation type="submission" date="2024-01" db="EMBL/GenBank/DDBJ databases">
        <title>Mesobacterium rodlantinim sp. nov., isolated from shallow sea hydrothermal systems off Kueishantao Island.</title>
        <authorList>
            <person name="Su Z."/>
            <person name="Tang K."/>
        </authorList>
    </citation>
    <scope>NUCLEOTIDE SEQUENCE [LARGE SCALE GENOMIC DNA]</scope>
    <source>
        <strain evidence="3 4">TK19101</strain>
    </source>
</reference>